<dbReference type="SUPFAM" id="SSF52799">
    <property type="entry name" value="(Phosphotyrosine protein) phosphatases II"/>
    <property type="match status" value="1"/>
</dbReference>
<organism evidence="1 2">
    <name type="scientific">Protopolystoma xenopodis</name>
    <dbReference type="NCBI Taxonomy" id="117903"/>
    <lineage>
        <taxon>Eukaryota</taxon>
        <taxon>Metazoa</taxon>
        <taxon>Spiralia</taxon>
        <taxon>Lophotrochozoa</taxon>
        <taxon>Platyhelminthes</taxon>
        <taxon>Monogenea</taxon>
        <taxon>Polyopisthocotylea</taxon>
        <taxon>Polystomatidea</taxon>
        <taxon>Polystomatidae</taxon>
        <taxon>Protopolystoma</taxon>
    </lineage>
</organism>
<evidence type="ECO:0000313" key="1">
    <source>
        <dbReference type="EMBL" id="VEL12781.1"/>
    </source>
</evidence>
<sequence length="85" mass="10079">MHIYGQMDEASVIFDHLLLGTTFNASNKAELERREVSHILNVTREVDNFFPADGFSYKNIRVFDEEESQLLPYWEETHRFINEAR</sequence>
<name>A0A448WIS6_9PLAT</name>
<gene>
    <name evidence="1" type="ORF">PXEA_LOCUS6221</name>
</gene>
<dbReference type="GO" id="GO:0030837">
    <property type="term" value="P:negative regulation of actin filament polymerization"/>
    <property type="evidence" value="ECO:0007669"/>
    <property type="project" value="InterPro"/>
</dbReference>
<accession>A0A448WIS6</accession>
<proteinExistence type="predicted"/>
<protein>
    <submittedName>
        <fullName evidence="1">Uncharacterized protein</fullName>
    </submittedName>
</protein>
<comment type="caution">
    <text evidence="1">The sequence shown here is derived from an EMBL/GenBank/DDBJ whole genome shotgun (WGS) entry which is preliminary data.</text>
</comment>
<dbReference type="AlphaFoldDB" id="A0A448WIS6"/>
<dbReference type="PANTHER" id="PTHR45864">
    <property type="entry name" value="SLINGSHOT PROTEIN PHOSPHATASE HOMOLOG"/>
    <property type="match status" value="1"/>
</dbReference>
<dbReference type="PANTHER" id="PTHR45864:SF4">
    <property type="entry name" value="PROTEIN PHOSPHATASE SLINGSHOT HOMOLOG 3"/>
    <property type="match status" value="1"/>
</dbReference>
<dbReference type="Gene3D" id="3.90.190.10">
    <property type="entry name" value="Protein tyrosine phosphatase superfamily"/>
    <property type="match status" value="1"/>
</dbReference>
<evidence type="ECO:0000313" key="2">
    <source>
        <dbReference type="Proteomes" id="UP000784294"/>
    </source>
</evidence>
<dbReference type="GO" id="GO:0003779">
    <property type="term" value="F:actin binding"/>
    <property type="evidence" value="ECO:0007669"/>
    <property type="project" value="InterPro"/>
</dbReference>
<dbReference type="EMBL" id="CAAALY010015812">
    <property type="protein sequence ID" value="VEL12781.1"/>
    <property type="molecule type" value="Genomic_DNA"/>
</dbReference>
<dbReference type="InterPro" id="IPR029021">
    <property type="entry name" value="Prot-tyrosine_phosphatase-like"/>
</dbReference>
<dbReference type="OrthoDB" id="5779068at2759"/>
<reference evidence="1" key="1">
    <citation type="submission" date="2018-11" db="EMBL/GenBank/DDBJ databases">
        <authorList>
            <consortium name="Pathogen Informatics"/>
        </authorList>
    </citation>
    <scope>NUCLEOTIDE SEQUENCE</scope>
</reference>
<keyword evidence="2" id="KW-1185">Reference proteome</keyword>
<dbReference type="Proteomes" id="UP000784294">
    <property type="component" value="Unassembled WGS sequence"/>
</dbReference>
<dbReference type="GO" id="GO:0016791">
    <property type="term" value="F:phosphatase activity"/>
    <property type="evidence" value="ECO:0007669"/>
    <property type="project" value="InterPro"/>
</dbReference>
<dbReference type="InterPro" id="IPR043587">
    <property type="entry name" value="Phosphatase_SSH-like"/>
</dbReference>